<dbReference type="InterPro" id="IPR020568">
    <property type="entry name" value="Ribosomal_Su5_D2-typ_SF"/>
</dbReference>
<keyword evidence="3 5" id="KW-0227">DNA damage</keyword>
<dbReference type="AlphaFoldDB" id="A0A250FPT7"/>
<dbReference type="GO" id="GO:0140664">
    <property type="term" value="F:ATP-dependent DNA damage sensor activity"/>
    <property type="evidence" value="ECO:0007669"/>
    <property type="project" value="InterPro"/>
</dbReference>
<dbReference type="SMART" id="SM01340">
    <property type="entry name" value="DNA_mis_repair"/>
    <property type="match status" value="1"/>
</dbReference>
<dbReference type="SUPFAM" id="SSF118116">
    <property type="entry name" value="DNA mismatch repair protein MutL"/>
    <property type="match status" value="1"/>
</dbReference>
<dbReference type="GO" id="GO:0006298">
    <property type="term" value="P:mismatch repair"/>
    <property type="evidence" value="ECO:0007669"/>
    <property type="project" value="UniProtKB-UniRule"/>
</dbReference>
<organism evidence="8 9">
    <name type="scientific">Capnocytophaga gingivalis</name>
    <dbReference type="NCBI Taxonomy" id="1017"/>
    <lineage>
        <taxon>Bacteria</taxon>
        <taxon>Pseudomonadati</taxon>
        <taxon>Bacteroidota</taxon>
        <taxon>Flavobacteriia</taxon>
        <taxon>Flavobacteriales</taxon>
        <taxon>Flavobacteriaceae</taxon>
        <taxon>Capnocytophaga</taxon>
    </lineage>
</organism>
<dbReference type="Pfam" id="PF08676">
    <property type="entry name" value="MutL_C"/>
    <property type="match status" value="1"/>
</dbReference>
<evidence type="ECO:0000256" key="1">
    <source>
        <dbReference type="ARBA" id="ARBA00006082"/>
    </source>
</evidence>
<dbReference type="SUPFAM" id="SSF55874">
    <property type="entry name" value="ATPase domain of HSP90 chaperone/DNA topoisomerase II/histidine kinase"/>
    <property type="match status" value="1"/>
</dbReference>
<dbReference type="SUPFAM" id="SSF54211">
    <property type="entry name" value="Ribosomal protein S5 domain 2-like"/>
    <property type="match status" value="1"/>
</dbReference>
<dbReference type="Pfam" id="PF01119">
    <property type="entry name" value="DNA_mis_repair"/>
    <property type="match status" value="1"/>
</dbReference>
<dbReference type="RefSeq" id="WP_095910392.1">
    <property type="nucleotide sequence ID" value="NZ_CP022386.1"/>
</dbReference>
<dbReference type="InterPro" id="IPR042121">
    <property type="entry name" value="MutL_C_regsub"/>
</dbReference>
<evidence type="ECO:0000256" key="2">
    <source>
        <dbReference type="ARBA" id="ARBA00021975"/>
    </source>
</evidence>
<evidence type="ECO:0000256" key="4">
    <source>
        <dbReference type="ARBA" id="ARBA00023204"/>
    </source>
</evidence>
<dbReference type="NCBIfam" id="TIGR00585">
    <property type="entry name" value="mutl"/>
    <property type="match status" value="1"/>
</dbReference>
<dbReference type="GO" id="GO:0030983">
    <property type="term" value="F:mismatched DNA binding"/>
    <property type="evidence" value="ECO:0007669"/>
    <property type="project" value="InterPro"/>
</dbReference>
<evidence type="ECO:0000259" key="7">
    <source>
        <dbReference type="SMART" id="SM01340"/>
    </source>
</evidence>
<dbReference type="GO" id="GO:0032300">
    <property type="term" value="C:mismatch repair complex"/>
    <property type="evidence" value="ECO:0007669"/>
    <property type="project" value="InterPro"/>
</dbReference>
<dbReference type="GO" id="GO:0005524">
    <property type="term" value="F:ATP binding"/>
    <property type="evidence" value="ECO:0007669"/>
    <property type="project" value="InterPro"/>
</dbReference>
<dbReference type="Gene3D" id="3.30.565.10">
    <property type="entry name" value="Histidine kinase-like ATPase, C-terminal domain"/>
    <property type="match status" value="1"/>
</dbReference>
<dbReference type="InterPro" id="IPR014762">
    <property type="entry name" value="DNA_mismatch_repair_CS"/>
</dbReference>
<dbReference type="InterPro" id="IPR020667">
    <property type="entry name" value="DNA_mismatch_repair_MutL"/>
</dbReference>
<dbReference type="InterPro" id="IPR037198">
    <property type="entry name" value="MutL_C_sf"/>
</dbReference>
<comment type="function">
    <text evidence="5">This protein is involved in the repair of mismatches in DNA. It is required for dam-dependent methyl-directed DNA mismatch repair. May act as a 'molecular matchmaker', a protein that promotes the formation of a stable complex between two or more DNA-binding proteins in an ATP-dependent manner without itself being part of a final effector complex.</text>
</comment>
<evidence type="ECO:0000259" key="6">
    <source>
        <dbReference type="SMART" id="SM00853"/>
    </source>
</evidence>
<dbReference type="InterPro" id="IPR014721">
    <property type="entry name" value="Ribsml_uS5_D2-typ_fold_subgr"/>
</dbReference>
<dbReference type="KEGG" id="cgh:CGC50_07940"/>
<dbReference type="InterPro" id="IPR013507">
    <property type="entry name" value="DNA_mismatch_S5_2-like"/>
</dbReference>
<dbReference type="Proteomes" id="UP000217250">
    <property type="component" value="Chromosome"/>
</dbReference>
<dbReference type="Gene3D" id="3.30.230.10">
    <property type="match status" value="1"/>
</dbReference>
<accession>A0A250FPT7</accession>
<dbReference type="InterPro" id="IPR036890">
    <property type="entry name" value="HATPase_C_sf"/>
</dbReference>
<dbReference type="SMART" id="SM00853">
    <property type="entry name" value="MutL_C"/>
    <property type="match status" value="1"/>
</dbReference>
<dbReference type="InterPro" id="IPR038973">
    <property type="entry name" value="MutL/Mlh/Pms-like"/>
</dbReference>
<dbReference type="EMBL" id="CP022386">
    <property type="protein sequence ID" value="ATA87094.1"/>
    <property type="molecule type" value="Genomic_DNA"/>
</dbReference>
<dbReference type="InterPro" id="IPR042120">
    <property type="entry name" value="MutL_C_dimsub"/>
</dbReference>
<dbReference type="Pfam" id="PF13589">
    <property type="entry name" value="HATPase_c_3"/>
    <property type="match status" value="1"/>
</dbReference>
<dbReference type="Gene3D" id="3.30.1370.100">
    <property type="entry name" value="MutL, C-terminal domain, regulatory subdomain"/>
    <property type="match status" value="1"/>
</dbReference>
<evidence type="ECO:0000313" key="8">
    <source>
        <dbReference type="EMBL" id="ATA87094.1"/>
    </source>
</evidence>
<sequence>MSDIIRLLPDNVANQIAAGEVIQRPASAVKELLENAIDAKATQIKLILKDAGRTLVQVVDNGIGMSPTDARLAFERHATSKIRVADDLFSLQTKGFRGEALASIAAIAQVEMTTCQEGEEIGTAITIEGNKITDQYPTVTQKGTSIAMKNLFFNVPARRNFLKSDNVELRHILDEFHRVVLAHPDIQFCLIHNGVEQFNLPPTSLKKRIIQIFGNRLNEQLVPVEEKTEVVNIHGFISRNSFKRNKSLQFFMVNHRFVKNRYLHHAVLSAFEGLLREGEQPEYFLYLEIDPKHIDINIHPTKTEIKFDNDQTIYALLRSAIKHSLGQFHVLPTIDFSLDESQEVPYSYKDKEAQTPTYQVDRNFNPFKMDNSSTLGGTSSSHRNTPSPQWESLYAGIPSRVNDPFEKEQAAPTLIEHSTEVKVQTLLYFQKKYIITYLKDKVLFIHVSRAHQRILYERFHKSITQGVSVSQSLLFPLEFEFSPTEIISLQGLIPLLNRAGFLLEIQGNKICFTGLPPMVKESQVEDILHQLLEKEMEDIPQDELSQKEALVKNLSKSLAVKAGQTLSAEEQEQLVYDLFSCKDSLISPFGKKIYTELSSNELENRLQ</sequence>
<dbReference type="FunFam" id="3.30.565.10:FF:000003">
    <property type="entry name" value="DNA mismatch repair endonuclease MutL"/>
    <property type="match status" value="1"/>
</dbReference>
<evidence type="ECO:0000313" key="9">
    <source>
        <dbReference type="Proteomes" id="UP000217250"/>
    </source>
</evidence>
<proteinExistence type="inferred from homology"/>
<protein>
    <recommendedName>
        <fullName evidence="2 5">DNA mismatch repair protein MutL</fullName>
    </recommendedName>
</protein>
<feature type="domain" description="DNA mismatch repair protein S5" evidence="7">
    <location>
        <begin position="209"/>
        <end position="326"/>
    </location>
</feature>
<evidence type="ECO:0000256" key="5">
    <source>
        <dbReference type="HAMAP-Rule" id="MF_00149"/>
    </source>
</evidence>
<gene>
    <name evidence="5" type="primary">mutL</name>
    <name evidence="8" type="ORF">CGC50_07940</name>
</gene>
<feature type="domain" description="MutL C-terminal dimerisation" evidence="6">
    <location>
        <begin position="425"/>
        <end position="566"/>
    </location>
</feature>
<dbReference type="PROSITE" id="PS00058">
    <property type="entry name" value="DNA_MISMATCH_REPAIR_1"/>
    <property type="match status" value="1"/>
</dbReference>
<comment type="similarity">
    <text evidence="1 5">Belongs to the DNA mismatch repair MutL/HexB family.</text>
</comment>
<dbReference type="InterPro" id="IPR014790">
    <property type="entry name" value="MutL_C"/>
</dbReference>
<dbReference type="InterPro" id="IPR002099">
    <property type="entry name" value="MutL/Mlh/PMS"/>
</dbReference>
<dbReference type="CDD" id="cd00782">
    <property type="entry name" value="MutL_Trans"/>
    <property type="match status" value="1"/>
</dbReference>
<dbReference type="Gene3D" id="3.30.1540.20">
    <property type="entry name" value="MutL, C-terminal domain, dimerisation subdomain"/>
    <property type="match status" value="1"/>
</dbReference>
<dbReference type="OrthoDB" id="9763467at2"/>
<reference evidence="9" key="1">
    <citation type="submission" date="2017-06" db="EMBL/GenBank/DDBJ databases">
        <title>Capnocytophaga spp. assemblies.</title>
        <authorList>
            <person name="Gulvik C.A."/>
        </authorList>
    </citation>
    <scope>NUCLEOTIDE SEQUENCE [LARGE SCALE GENOMIC DNA]</scope>
    <source>
        <strain evidence="9">H1496</strain>
    </source>
</reference>
<dbReference type="GeneID" id="84808484"/>
<dbReference type="GO" id="GO:0016887">
    <property type="term" value="F:ATP hydrolysis activity"/>
    <property type="evidence" value="ECO:0007669"/>
    <property type="project" value="InterPro"/>
</dbReference>
<keyword evidence="4 5" id="KW-0234">DNA repair</keyword>
<dbReference type="CDD" id="cd16926">
    <property type="entry name" value="HATPase_MutL-MLH-PMS-like"/>
    <property type="match status" value="1"/>
</dbReference>
<evidence type="ECO:0000256" key="3">
    <source>
        <dbReference type="ARBA" id="ARBA00022763"/>
    </source>
</evidence>
<dbReference type="PANTHER" id="PTHR10073">
    <property type="entry name" value="DNA MISMATCH REPAIR PROTEIN MLH, PMS, MUTL"/>
    <property type="match status" value="1"/>
</dbReference>
<dbReference type="PANTHER" id="PTHR10073:SF12">
    <property type="entry name" value="DNA MISMATCH REPAIR PROTEIN MLH1"/>
    <property type="match status" value="1"/>
</dbReference>
<name>A0A250FPT7_9FLAO</name>
<dbReference type="HAMAP" id="MF_00149">
    <property type="entry name" value="DNA_mis_repair"/>
    <property type="match status" value="1"/>
</dbReference>